<name>A0A399E422_9DEIN</name>
<dbReference type="Pfam" id="PF13242">
    <property type="entry name" value="Hydrolase_like"/>
    <property type="match status" value="1"/>
</dbReference>
<dbReference type="AlphaFoldDB" id="A0A399E422"/>
<dbReference type="RefSeq" id="WP_043983072.1">
    <property type="nucleotide sequence ID" value="NZ_JBHSXZ010000004.1"/>
</dbReference>
<dbReference type="InterPro" id="IPR006549">
    <property type="entry name" value="HAD-SF_hydro_IIIA"/>
</dbReference>
<dbReference type="InterPro" id="IPR036412">
    <property type="entry name" value="HAD-like_sf"/>
</dbReference>
<dbReference type="InterPro" id="IPR023214">
    <property type="entry name" value="HAD_sf"/>
</dbReference>
<dbReference type="PANTHER" id="PTHR19288">
    <property type="entry name" value="4-NITROPHENYLPHOSPHATASE-RELATED"/>
    <property type="match status" value="1"/>
</dbReference>
<dbReference type="EC" id="3.1.3.70" evidence="2"/>
<accession>A0A399E422</accession>
<gene>
    <name evidence="2" type="primary">mngB</name>
    <name evidence="2" type="ORF">Mcate_00310</name>
</gene>
<dbReference type="GO" id="GO:0050531">
    <property type="term" value="F:mannosyl-3-phosphoglycerate phosphatase activity"/>
    <property type="evidence" value="ECO:0007669"/>
    <property type="project" value="UniProtKB-EC"/>
</dbReference>
<protein>
    <submittedName>
        <fullName evidence="2">Mannosyl-3-phosphoglycerate phosphatase</fullName>
        <ecNumber evidence="2">3.1.3.70</ecNumber>
    </submittedName>
</protein>
<dbReference type="EMBL" id="QWKX01000005">
    <property type="protein sequence ID" value="RIH79487.1"/>
    <property type="molecule type" value="Genomic_DNA"/>
</dbReference>
<evidence type="ECO:0000313" key="3">
    <source>
        <dbReference type="Proteomes" id="UP000266089"/>
    </source>
</evidence>
<organism evidence="2 3">
    <name type="scientific">Meiothermus taiwanensis</name>
    <dbReference type="NCBI Taxonomy" id="172827"/>
    <lineage>
        <taxon>Bacteria</taxon>
        <taxon>Thermotogati</taxon>
        <taxon>Deinococcota</taxon>
        <taxon>Deinococci</taxon>
        <taxon>Thermales</taxon>
        <taxon>Thermaceae</taxon>
        <taxon>Meiothermus</taxon>
    </lineage>
</organism>
<dbReference type="SUPFAM" id="SSF56784">
    <property type="entry name" value="HAD-like"/>
    <property type="match status" value="1"/>
</dbReference>
<keyword evidence="2" id="KW-0378">Hydrolase</keyword>
<dbReference type="InterPro" id="IPR010021">
    <property type="entry name" value="PGPP1/Gep4"/>
</dbReference>
<proteinExistence type="predicted"/>
<dbReference type="Gene3D" id="3.40.50.1000">
    <property type="entry name" value="HAD superfamily/HAD-like"/>
    <property type="match status" value="1"/>
</dbReference>
<evidence type="ECO:0000256" key="1">
    <source>
        <dbReference type="SAM" id="MobiDB-lite"/>
    </source>
</evidence>
<dbReference type="Proteomes" id="UP000266089">
    <property type="component" value="Unassembled WGS sequence"/>
</dbReference>
<dbReference type="NCBIfam" id="TIGR01668">
    <property type="entry name" value="YqeG_hyp_ppase"/>
    <property type="match status" value="1"/>
</dbReference>
<dbReference type="OrthoDB" id="9787572at2"/>
<dbReference type="NCBIfam" id="TIGR01662">
    <property type="entry name" value="HAD-SF-IIIA"/>
    <property type="match status" value="1"/>
</dbReference>
<dbReference type="CDD" id="cd16416">
    <property type="entry name" value="HAD_BsYqeG-like"/>
    <property type="match status" value="1"/>
</dbReference>
<sequence>MVLKPRAQLNSVTEVTPAWLQERGLRAVLLDLDNTLVPYRTYGEVPEALRAWLQAQKQAGIPVMLVSNATSRRVRYWCEKLGIPGFGLAGKPWFGFREALRRLGLRPEEVAVVGDQLFTDVLGGNLVGMYTVLVPPLAQQELGYTRLVRRLERWILRNANRQPPTRAQEEFDPKDLAPNPRISKD</sequence>
<feature type="region of interest" description="Disordered" evidence="1">
    <location>
        <begin position="162"/>
        <end position="185"/>
    </location>
</feature>
<dbReference type="PANTHER" id="PTHR19288:SF25">
    <property type="entry name" value="PHOSPHATIDYLGLYCEROPHOSPHATASE GEP4, MITOCHONDRIAL"/>
    <property type="match status" value="1"/>
</dbReference>
<evidence type="ECO:0000313" key="2">
    <source>
        <dbReference type="EMBL" id="RIH79487.1"/>
    </source>
</evidence>
<comment type="caution">
    <text evidence="2">The sequence shown here is derived from an EMBL/GenBank/DDBJ whole genome shotgun (WGS) entry which is preliminary data.</text>
</comment>
<reference evidence="2 3" key="1">
    <citation type="submission" date="2018-08" db="EMBL/GenBank/DDBJ databases">
        <title>Meiothermus cateniformans JCM 15151 genome sequencing project.</title>
        <authorList>
            <person name="Da Costa M.S."/>
            <person name="Albuquerque L."/>
            <person name="Raposo P."/>
            <person name="Froufe H.J.C."/>
            <person name="Barroso C.S."/>
            <person name="Egas C."/>
        </authorList>
    </citation>
    <scope>NUCLEOTIDE SEQUENCE [LARGE SCALE GENOMIC DNA]</scope>
    <source>
        <strain evidence="2 3">JCM 15151</strain>
    </source>
</reference>
<dbReference type="GO" id="GO:0005737">
    <property type="term" value="C:cytoplasm"/>
    <property type="evidence" value="ECO:0007669"/>
    <property type="project" value="TreeGrafter"/>
</dbReference>
<dbReference type="GO" id="GO:0008962">
    <property type="term" value="F:phosphatidylglycerophosphatase activity"/>
    <property type="evidence" value="ECO:0007669"/>
    <property type="project" value="InterPro"/>
</dbReference>